<keyword evidence="24" id="KW-1185">Reference proteome</keyword>
<dbReference type="GO" id="GO:0030027">
    <property type="term" value="C:lamellipodium"/>
    <property type="evidence" value="ECO:0007669"/>
    <property type="project" value="UniProtKB-SubCell"/>
</dbReference>
<evidence type="ECO:0000256" key="17">
    <source>
        <dbReference type="PROSITE-ProRule" id="PRU00191"/>
    </source>
</evidence>
<dbReference type="PANTHER" id="PTHR46051">
    <property type="entry name" value="SH2 DOMAIN-CONTAINING PROTEIN"/>
    <property type="match status" value="1"/>
</dbReference>
<dbReference type="InterPro" id="IPR013761">
    <property type="entry name" value="SAM/pointed_sf"/>
</dbReference>
<reference evidence="23" key="3">
    <citation type="submission" date="2025-09" db="UniProtKB">
        <authorList>
            <consortium name="Ensembl"/>
        </authorList>
    </citation>
    <scope>IDENTIFICATION</scope>
    <source>
        <strain evidence="23">Hd-rR</strain>
    </source>
</reference>
<feature type="compositionally biased region" description="Polar residues" evidence="19">
    <location>
        <begin position="945"/>
        <end position="954"/>
    </location>
</feature>
<evidence type="ECO:0000313" key="24">
    <source>
        <dbReference type="Proteomes" id="UP000001038"/>
    </source>
</evidence>
<dbReference type="Pfam" id="PF00536">
    <property type="entry name" value="SAM_1"/>
    <property type="match status" value="1"/>
</dbReference>
<dbReference type="PRINTS" id="PR00401">
    <property type="entry name" value="SH2DOMAIN"/>
</dbReference>
<dbReference type="GO" id="GO:0030175">
    <property type="term" value="C:filopodium"/>
    <property type="evidence" value="ECO:0007669"/>
    <property type="project" value="UniProtKB-SubCell"/>
</dbReference>
<keyword evidence="15" id="KW-0206">Cytoskeleton</keyword>
<evidence type="ECO:0000256" key="18">
    <source>
        <dbReference type="SAM" id="Coils"/>
    </source>
</evidence>
<evidence type="ECO:0000259" key="22">
    <source>
        <dbReference type="PROSITE" id="PS50105"/>
    </source>
</evidence>
<sequence>MALAPWYHRDISRVHAEELLARAGRDGSFLVRDSESVPGAYALCLLFQCHVHTYRILPDADGLLAVQTTQGVQVNCFRTLEDLVLGYQHPHKGLVSPLLHPVHRDTDQGDESSDHFLKSQVSCCRKANTLRLLVHTVSREDNILSLRIFPLFQVLNVLIGITFFLVCSVAGEVIGLLSDYLLRELPLDIENIHKGATTLCHLKRTLGSACQGLNSEIDLTLSSLETLAKVFDHPSCSITFTKAQGPEMEIDSLLCKISALANLLSSLEKRVLKALQEAVTNHNLAVQPSPPFPSNVTHVKNHAEQLPVHSFQVKMLRYGRQTVSVDVSSGVVLFDKKKLQSTPAKVRLVVDSYHHTPREMTHFHMQCQRLEPDVVSVFVGTWNMGGSSPPRSLQSWVACCGLGHTPDESVALLPHDIYALGTQENPQGEKEWTEHIKATLHSCTQIHYKQVAVQSLWNMRLAVFVKPEHESRISHVNTASVKTGLGNTLGNKGAVGVSFFFGGTSFGFVNCHLTSGSDKVLRRNQNYVDILRLLSLGDKHLSAFDISLQFTHLFWCGDLNYRLDLDVQDILKHVSKREFEELACADQLTQERHKRKAFLNFKEEKITFPPTYRYERGSRGCYLWQKYKTSGVRVNVPSWCDRVLWKSYPETHVVCTAYGCTDDIFTSDHSPVFATFQVGVTSLFNSKRDSSLERAWIELEGIEAIVKTASKAKFFIEFYSTCLEGMDMSVKRVWKQDYSSAGLVLQTLLPLTSDMEHLQDQHLLLSVKSCDGFESYGECCVALYSLTGASEKFETFLSHRGEEMGSIRGRIRVHVPKDRRATRQKIYELFCFERDDKGPGRGRMSPISQLLYHCRSSGVTPKVSSSSFTNPAYYLFEGVSVPRRAEETLSSRKDPQVIWSGSEALQLPKVSERQGFDRRLHRRSDFTEIEIPAVLPQCSLTSDFPASQTSSSYQLFPAQNPSPVPPPSNTPHSQSQEQTSQPREKFQGKVQIPPDCTKPESPSSTYMNHSAIIRQKNRLDQHQLHPTQNNVIEAIKSPPALPYIPTHLQKCHFSSAWPATAQQPHGPSGPTGDNSLTALQIAKSLSEVSFFPAEQRSPSFPSHRTNYRNGPFKHGDQGYSWEKEVSVLRGAPETVRELLCSLGLQTYTYGLSVNGWDDLDYFSGITEEDLCAAGVTNPSHRRRILENLPRNWN</sequence>
<dbReference type="Pfam" id="PF24147">
    <property type="entry name" value="C2_SHIP1-2_2nd"/>
    <property type="match status" value="1"/>
</dbReference>
<dbReference type="InterPro" id="IPR036860">
    <property type="entry name" value="SH2_dom_sf"/>
</dbReference>
<dbReference type="PANTHER" id="PTHR46051:SF8">
    <property type="entry name" value="PHOSPHATIDYLINOSITOL 3,4,5-TRISPHOSPHATE 5-PHOSPHATASE 2B"/>
    <property type="match status" value="1"/>
</dbReference>
<dbReference type="PROSITE" id="PS50105">
    <property type="entry name" value="SAM_DOMAIN"/>
    <property type="match status" value="1"/>
</dbReference>
<keyword evidence="11" id="KW-0391">Immunity</keyword>
<evidence type="ECO:0000256" key="15">
    <source>
        <dbReference type="ARBA" id="ARBA00023212"/>
    </source>
</evidence>
<comment type="similarity">
    <text evidence="6">Belongs to the inositol 1,4,5-trisphosphate 5-phosphatase family.</text>
</comment>
<evidence type="ECO:0000256" key="20">
    <source>
        <dbReference type="SAM" id="Phobius"/>
    </source>
</evidence>
<dbReference type="GO" id="GO:0002376">
    <property type="term" value="P:immune system process"/>
    <property type="evidence" value="ECO:0007669"/>
    <property type="project" value="UniProtKB-KW"/>
</dbReference>
<dbReference type="InterPro" id="IPR057509">
    <property type="entry name" value="C2_SHIP1-2_2nd"/>
</dbReference>
<keyword evidence="14 20" id="KW-0472">Membrane</keyword>
<evidence type="ECO:0000313" key="23">
    <source>
        <dbReference type="Ensembl" id="ENSORLP00000002249.2"/>
    </source>
</evidence>
<dbReference type="GO" id="GO:0034485">
    <property type="term" value="F:phosphatidylinositol-3,4,5-trisphosphate 5-phosphatase activity"/>
    <property type="evidence" value="ECO:0007669"/>
    <property type="project" value="UniProtKB-EC"/>
</dbReference>
<protein>
    <recommendedName>
        <fullName evidence="7">phosphatidylinositol-3,4,5-trisphosphate 5-phosphatase</fullName>
        <ecNumber evidence="7">3.1.3.86</ecNumber>
    </recommendedName>
</protein>
<keyword evidence="9" id="KW-0597">Phosphoprotein</keyword>
<dbReference type="HOGENOM" id="CLU_007493_1_0_1"/>
<feature type="domain" description="SH2" evidence="21">
    <location>
        <begin position="6"/>
        <end position="102"/>
    </location>
</feature>
<dbReference type="GO" id="GO:0016607">
    <property type="term" value="C:nuclear speck"/>
    <property type="evidence" value="ECO:0007669"/>
    <property type="project" value="UniProtKB-SubCell"/>
</dbReference>
<evidence type="ECO:0000256" key="14">
    <source>
        <dbReference type="ARBA" id="ARBA00023136"/>
    </source>
</evidence>
<evidence type="ECO:0000259" key="21">
    <source>
        <dbReference type="PROSITE" id="PS50001"/>
    </source>
</evidence>
<dbReference type="InterPro" id="IPR000300">
    <property type="entry name" value="IPPc"/>
</dbReference>
<feature type="coiled-coil region" evidence="18">
    <location>
        <begin position="250"/>
        <end position="277"/>
    </location>
</feature>
<evidence type="ECO:0000256" key="1">
    <source>
        <dbReference type="ARBA" id="ARBA00004170"/>
    </source>
</evidence>
<feature type="compositionally biased region" description="Polar residues" evidence="19">
    <location>
        <begin position="972"/>
        <end position="981"/>
    </location>
</feature>
<dbReference type="Gene3D" id="3.30.505.10">
    <property type="entry name" value="SH2 domain"/>
    <property type="match status" value="1"/>
</dbReference>
<dbReference type="PROSITE" id="PS50001">
    <property type="entry name" value="SH2"/>
    <property type="match status" value="1"/>
</dbReference>
<dbReference type="SUPFAM" id="SSF56219">
    <property type="entry name" value="DNase I-like"/>
    <property type="match status" value="1"/>
</dbReference>
<feature type="compositionally biased region" description="Pro residues" evidence="19">
    <location>
        <begin position="960"/>
        <end position="969"/>
    </location>
</feature>
<reference evidence="23 24" key="1">
    <citation type="journal article" date="2007" name="Nature">
        <title>The medaka draft genome and insights into vertebrate genome evolution.</title>
        <authorList>
            <person name="Kasahara M."/>
            <person name="Naruse K."/>
            <person name="Sasaki S."/>
            <person name="Nakatani Y."/>
            <person name="Qu W."/>
            <person name="Ahsan B."/>
            <person name="Yamada T."/>
            <person name="Nagayasu Y."/>
            <person name="Doi K."/>
            <person name="Kasai Y."/>
            <person name="Jindo T."/>
            <person name="Kobayashi D."/>
            <person name="Shimada A."/>
            <person name="Toyoda A."/>
            <person name="Kuroki Y."/>
            <person name="Fujiyama A."/>
            <person name="Sasaki T."/>
            <person name="Shimizu A."/>
            <person name="Asakawa S."/>
            <person name="Shimizu N."/>
            <person name="Hashimoto S."/>
            <person name="Yang J."/>
            <person name="Lee Y."/>
            <person name="Matsushima K."/>
            <person name="Sugano S."/>
            <person name="Sakaizumi M."/>
            <person name="Narita T."/>
            <person name="Ohishi K."/>
            <person name="Haga S."/>
            <person name="Ohta F."/>
            <person name="Nomoto H."/>
            <person name="Nogata K."/>
            <person name="Morishita T."/>
            <person name="Endo T."/>
            <person name="Shin-I T."/>
            <person name="Takeda H."/>
            <person name="Morishita S."/>
            <person name="Kohara Y."/>
        </authorList>
    </citation>
    <scope>NUCLEOTIDE SEQUENCE [LARGE SCALE GENOMIC DNA]</scope>
    <source>
        <strain evidence="23 24">Hd-rR</strain>
    </source>
</reference>
<keyword evidence="16" id="KW-0966">Cell projection</keyword>
<feature type="region of interest" description="Disordered" evidence="19">
    <location>
        <begin position="945"/>
        <end position="1005"/>
    </location>
</feature>
<dbReference type="AlphaFoldDB" id="H2L8R9"/>
<dbReference type="InterPro" id="IPR036691">
    <property type="entry name" value="Endo/exonu/phosph_ase_sf"/>
</dbReference>
<dbReference type="Pfam" id="PF00017">
    <property type="entry name" value="SH2"/>
    <property type="match status" value="1"/>
</dbReference>
<dbReference type="GO" id="GO:0007155">
    <property type="term" value="P:cell adhesion"/>
    <property type="evidence" value="ECO:0007669"/>
    <property type="project" value="UniProtKB-KW"/>
</dbReference>
<evidence type="ECO:0000256" key="10">
    <source>
        <dbReference type="ARBA" id="ARBA00022801"/>
    </source>
</evidence>
<evidence type="ECO:0000256" key="9">
    <source>
        <dbReference type="ARBA" id="ARBA00022553"/>
    </source>
</evidence>
<dbReference type="SMART" id="SM00252">
    <property type="entry name" value="SH2"/>
    <property type="match status" value="1"/>
</dbReference>
<evidence type="ECO:0000256" key="12">
    <source>
        <dbReference type="ARBA" id="ARBA00022889"/>
    </source>
</evidence>
<keyword evidence="18" id="KW-0175">Coiled coil</keyword>
<dbReference type="SUPFAM" id="SSF55550">
    <property type="entry name" value="SH2 domain"/>
    <property type="match status" value="1"/>
</dbReference>
<keyword evidence="20" id="KW-1133">Transmembrane helix</keyword>
<evidence type="ECO:0000256" key="7">
    <source>
        <dbReference type="ARBA" id="ARBA00012981"/>
    </source>
</evidence>
<dbReference type="GO" id="GO:0016020">
    <property type="term" value="C:membrane"/>
    <property type="evidence" value="ECO:0007669"/>
    <property type="project" value="UniProtKB-SubCell"/>
</dbReference>
<dbReference type="InterPro" id="IPR001660">
    <property type="entry name" value="SAM"/>
</dbReference>
<dbReference type="eggNOG" id="KOG0565">
    <property type="taxonomic scope" value="Eukaryota"/>
</dbReference>
<keyword evidence="10" id="KW-0378">Hydrolase</keyword>
<evidence type="ECO:0000256" key="2">
    <source>
        <dbReference type="ARBA" id="ARBA00004245"/>
    </source>
</evidence>
<evidence type="ECO:0000256" key="6">
    <source>
        <dbReference type="ARBA" id="ARBA00008734"/>
    </source>
</evidence>
<dbReference type="FunFam" id="3.60.10.10:FF:000005">
    <property type="entry name" value="phosphatidylinositol 3,4,5-trisphosphate 5-phosphatase 1"/>
    <property type="match status" value="1"/>
</dbReference>
<keyword evidence="20" id="KW-0812">Transmembrane</keyword>
<reference evidence="23" key="2">
    <citation type="submission" date="2025-08" db="UniProtKB">
        <authorList>
            <consortium name="Ensembl"/>
        </authorList>
    </citation>
    <scope>IDENTIFICATION</scope>
    <source>
        <strain evidence="23">Hd-rR</strain>
    </source>
</reference>
<organism evidence="23 24">
    <name type="scientific">Oryzias latipes</name>
    <name type="common">Japanese rice fish</name>
    <name type="synonym">Japanese killifish</name>
    <dbReference type="NCBI Taxonomy" id="8090"/>
    <lineage>
        <taxon>Eukaryota</taxon>
        <taxon>Metazoa</taxon>
        <taxon>Chordata</taxon>
        <taxon>Craniata</taxon>
        <taxon>Vertebrata</taxon>
        <taxon>Euteleostomi</taxon>
        <taxon>Actinopterygii</taxon>
        <taxon>Neopterygii</taxon>
        <taxon>Teleostei</taxon>
        <taxon>Neoteleostei</taxon>
        <taxon>Acanthomorphata</taxon>
        <taxon>Ovalentaria</taxon>
        <taxon>Atherinomorphae</taxon>
        <taxon>Beloniformes</taxon>
        <taxon>Adrianichthyidae</taxon>
        <taxon>Oryziinae</taxon>
        <taxon>Oryzias</taxon>
    </lineage>
</organism>
<evidence type="ECO:0000256" key="8">
    <source>
        <dbReference type="ARBA" id="ARBA00022490"/>
    </source>
</evidence>
<evidence type="ECO:0000256" key="11">
    <source>
        <dbReference type="ARBA" id="ARBA00022859"/>
    </source>
</evidence>
<dbReference type="InterPro" id="IPR000980">
    <property type="entry name" value="SH2"/>
</dbReference>
<dbReference type="Gene3D" id="1.10.150.50">
    <property type="entry name" value="Transcription Factor, Ets-1"/>
    <property type="match status" value="1"/>
</dbReference>
<feature type="transmembrane region" description="Helical" evidence="20">
    <location>
        <begin position="154"/>
        <end position="177"/>
    </location>
</feature>
<feature type="domain" description="SAM" evidence="22">
    <location>
        <begin position="1130"/>
        <end position="1188"/>
    </location>
</feature>
<dbReference type="GeneTree" id="ENSGT00940000166245"/>
<dbReference type="Ensembl" id="ENSORLT00000002250.2">
    <property type="protein sequence ID" value="ENSORLP00000002249.2"/>
    <property type="gene ID" value="ENSORLG00000001806.2"/>
</dbReference>
<evidence type="ECO:0000256" key="19">
    <source>
        <dbReference type="SAM" id="MobiDB-lite"/>
    </source>
</evidence>
<name>H2L8R9_ORYLA</name>
<dbReference type="Gene3D" id="3.60.10.10">
    <property type="entry name" value="Endonuclease/exonuclease/phosphatase"/>
    <property type="match status" value="1"/>
</dbReference>
<dbReference type="eggNOG" id="KOG4384">
    <property type="taxonomic scope" value="Eukaryota"/>
</dbReference>
<keyword evidence="8" id="KW-0963">Cytoplasm</keyword>
<keyword evidence="12" id="KW-0130">Cell adhesion</keyword>
<proteinExistence type="inferred from homology"/>
<dbReference type="GO" id="GO:0005856">
    <property type="term" value="C:cytoskeleton"/>
    <property type="evidence" value="ECO:0007669"/>
    <property type="project" value="UniProtKB-SubCell"/>
</dbReference>
<comment type="subcellular location">
    <subcellularLocation>
        <location evidence="4">Cell projection</location>
        <location evidence="4">Filopodium</location>
    </subcellularLocation>
    <subcellularLocation>
        <location evidence="5">Cell projection</location>
        <location evidence="5">Lamellipodium</location>
    </subcellularLocation>
    <subcellularLocation>
        <location evidence="2">Cytoplasm</location>
        <location evidence="2">Cytoskeleton</location>
    </subcellularLocation>
    <subcellularLocation>
        <location evidence="1">Membrane</location>
        <topology evidence="1">Peripheral membrane protein</topology>
    </subcellularLocation>
    <subcellularLocation>
        <location evidence="3">Nucleus speckle</location>
    </subcellularLocation>
</comment>
<evidence type="ECO:0000256" key="13">
    <source>
        <dbReference type="ARBA" id="ARBA00022999"/>
    </source>
</evidence>
<dbReference type="SMART" id="SM00128">
    <property type="entry name" value="IPPc"/>
    <property type="match status" value="1"/>
</dbReference>
<evidence type="ECO:0000256" key="16">
    <source>
        <dbReference type="ARBA" id="ARBA00023273"/>
    </source>
</evidence>
<dbReference type="Bgee" id="ENSORLG00000001806">
    <property type="expression patterns" value="Expressed in pharyngeal gill and 12 other cell types or tissues"/>
</dbReference>
<keyword evidence="13 17" id="KW-0727">SH2 domain</keyword>
<dbReference type="SUPFAM" id="SSF47769">
    <property type="entry name" value="SAM/Pointed domain"/>
    <property type="match status" value="1"/>
</dbReference>
<gene>
    <name evidence="23" type="primary">inppl1b</name>
</gene>
<evidence type="ECO:0000256" key="4">
    <source>
        <dbReference type="ARBA" id="ARBA00004486"/>
    </source>
</evidence>
<accession>H2L8R9</accession>
<evidence type="ECO:0000256" key="5">
    <source>
        <dbReference type="ARBA" id="ARBA00004510"/>
    </source>
</evidence>
<dbReference type="Proteomes" id="UP000001038">
    <property type="component" value="Chromosome 10"/>
</dbReference>
<dbReference type="Pfam" id="PF22669">
    <property type="entry name" value="Exo_endo_phos2"/>
    <property type="match status" value="1"/>
</dbReference>
<evidence type="ECO:0000256" key="3">
    <source>
        <dbReference type="ARBA" id="ARBA00004324"/>
    </source>
</evidence>
<dbReference type="GO" id="GO:0046856">
    <property type="term" value="P:phosphatidylinositol dephosphorylation"/>
    <property type="evidence" value="ECO:0007669"/>
    <property type="project" value="InterPro"/>
</dbReference>
<dbReference type="CDD" id="cd10343">
    <property type="entry name" value="SH2_SHIP"/>
    <property type="match status" value="1"/>
</dbReference>
<dbReference type="EC" id="3.1.3.86" evidence="7"/>